<evidence type="ECO:0000313" key="2">
    <source>
        <dbReference type="EMBL" id="KAK4536601.1"/>
    </source>
</evidence>
<name>A0AAV9IWS1_CYACA</name>
<evidence type="ECO:0000256" key="1">
    <source>
        <dbReference type="SAM" id="MobiDB-lite"/>
    </source>
</evidence>
<protein>
    <submittedName>
        <fullName evidence="2">Uncharacterized protein</fullName>
    </submittedName>
</protein>
<sequence length="497" mass="55111">MRTARRSDTDLPSLAAQGDFPDDVLTSSSPVTPSSLTSRVFFAEEVDAAAVRAEALSEYRKRALSVSGPVTASREHFRNVSRTGRGSWPTPTSPTTQHARPTTDLSLTRAHIARPPDMLRERVLIFLIDYDDTLYPTTQLESTVLRVCTLRRFAAAPASAMARDTPVGLVGDAVFERNLPFPTANAVQDTGGHPGGAETSLTPKPLSRTSSTTTRRSSDDLNRDLLRRTASDLYQSCLKLDAAVCDFLQQCSNLAPSAYVRLVTNADLRWVYTSTRDTMPRVHRLLFAGAGGMLTAARPPNTWWCSSGGVHTFQCVSARCRYGDLRSDGKPPVSDEPTQWKVACFKAEIEAVLAEHHELARRWQTWQSLMRTPSTDKEAWCEQPQCVQCGAEHDQFLARHRQAPGVARHTIPLESFENTPFDLVVVGDSAYEMEAARQVREHFPAARLITIKLFEEPTMPEITQQLTVLTQRLRSLMATADDLNVQLVLKTSAVNRC</sequence>
<comment type="caution">
    <text evidence="2">The sequence shown here is derived from an EMBL/GenBank/DDBJ whole genome shotgun (WGS) entry which is preliminary data.</text>
</comment>
<dbReference type="PANTHER" id="PTHR38899:SF1">
    <property type="entry name" value="PROTEIN KINASE"/>
    <property type="match status" value="1"/>
</dbReference>
<organism evidence="2 3">
    <name type="scientific">Cyanidium caldarium</name>
    <name type="common">Red alga</name>
    <dbReference type="NCBI Taxonomy" id="2771"/>
    <lineage>
        <taxon>Eukaryota</taxon>
        <taxon>Rhodophyta</taxon>
        <taxon>Bangiophyceae</taxon>
        <taxon>Cyanidiales</taxon>
        <taxon>Cyanidiaceae</taxon>
        <taxon>Cyanidium</taxon>
    </lineage>
</organism>
<dbReference type="Proteomes" id="UP001301350">
    <property type="component" value="Unassembled WGS sequence"/>
</dbReference>
<feature type="region of interest" description="Disordered" evidence="1">
    <location>
        <begin position="81"/>
        <end position="102"/>
    </location>
</feature>
<evidence type="ECO:0000313" key="3">
    <source>
        <dbReference type="Proteomes" id="UP001301350"/>
    </source>
</evidence>
<dbReference type="EMBL" id="JANCYW010000009">
    <property type="protein sequence ID" value="KAK4536601.1"/>
    <property type="molecule type" value="Genomic_DNA"/>
</dbReference>
<keyword evidence="3" id="KW-1185">Reference proteome</keyword>
<dbReference type="AlphaFoldDB" id="A0AAV9IWS1"/>
<reference evidence="2 3" key="1">
    <citation type="submission" date="2022-07" db="EMBL/GenBank/DDBJ databases">
        <title>Genome-wide signatures of adaptation to extreme environments.</title>
        <authorList>
            <person name="Cho C.H."/>
            <person name="Yoon H.S."/>
        </authorList>
    </citation>
    <scope>NUCLEOTIDE SEQUENCE [LARGE SCALE GENOMIC DNA]</scope>
    <source>
        <strain evidence="2 3">DBV 063 E5</strain>
    </source>
</reference>
<feature type="compositionally biased region" description="Low complexity" evidence="1">
    <location>
        <begin position="199"/>
        <end position="215"/>
    </location>
</feature>
<dbReference type="PANTHER" id="PTHR38899">
    <property type="entry name" value="DOMAIN OOKINETE PROTEIN, PUTATIVE-RELATED"/>
    <property type="match status" value="1"/>
</dbReference>
<feature type="region of interest" description="Disordered" evidence="1">
    <location>
        <begin position="1"/>
        <end position="32"/>
    </location>
</feature>
<gene>
    <name evidence="2" type="ORF">CDCA_CDCA09G2626</name>
</gene>
<proteinExistence type="predicted"/>
<accession>A0AAV9IWS1</accession>
<feature type="region of interest" description="Disordered" evidence="1">
    <location>
        <begin position="184"/>
        <end position="221"/>
    </location>
</feature>